<protein>
    <recommendedName>
        <fullName evidence="3">Arginine/agmatine antiporter</fullName>
    </recommendedName>
</protein>
<dbReference type="PANTHER" id="PTHR42770">
    <property type="entry name" value="AMINO ACID TRANSPORTER-RELATED"/>
    <property type="match status" value="1"/>
</dbReference>
<feature type="transmembrane region" description="Helical" evidence="9">
    <location>
        <begin position="183"/>
        <end position="205"/>
    </location>
</feature>
<proteinExistence type="inferred from homology"/>
<feature type="transmembrane region" description="Helical" evidence="9">
    <location>
        <begin position="404"/>
        <end position="421"/>
    </location>
</feature>
<feature type="transmembrane region" description="Helical" evidence="9">
    <location>
        <begin position="153"/>
        <end position="171"/>
    </location>
</feature>
<accession>A0ABW3H8Y1</accession>
<feature type="transmembrane region" description="Helical" evidence="9">
    <location>
        <begin position="271"/>
        <end position="294"/>
    </location>
</feature>
<keyword evidence="11" id="KW-1185">Reference proteome</keyword>
<dbReference type="InterPro" id="IPR050367">
    <property type="entry name" value="APC_superfamily"/>
</dbReference>
<feature type="transmembrane region" description="Helical" evidence="9">
    <location>
        <begin position="225"/>
        <end position="250"/>
    </location>
</feature>
<feature type="transmembrane region" description="Helical" evidence="9">
    <location>
        <begin position="381"/>
        <end position="397"/>
    </location>
</feature>
<keyword evidence="6 9" id="KW-1133">Transmembrane helix</keyword>
<feature type="transmembrane region" description="Helical" evidence="9">
    <location>
        <begin position="7"/>
        <end position="28"/>
    </location>
</feature>
<evidence type="ECO:0000256" key="7">
    <source>
        <dbReference type="ARBA" id="ARBA00023136"/>
    </source>
</evidence>
<evidence type="ECO:0000256" key="1">
    <source>
        <dbReference type="ARBA" id="ARBA00004651"/>
    </source>
</evidence>
<comment type="caution">
    <text evidence="10">The sequence shown here is derived from an EMBL/GenBank/DDBJ whole genome shotgun (WGS) entry which is preliminary data.</text>
</comment>
<evidence type="ECO:0000256" key="2">
    <source>
        <dbReference type="ARBA" id="ARBA00008220"/>
    </source>
</evidence>
<dbReference type="RefSeq" id="WP_264944995.1">
    <property type="nucleotide sequence ID" value="NZ_JAPDRA010000006.1"/>
</dbReference>
<dbReference type="EMBL" id="JBHTJG010000006">
    <property type="protein sequence ID" value="MFD0947252.1"/>
    <property type="molecule type" value="Genomic_DNA"/>
</dbReference>
<evidence type="ECO:0000313" key="11">
    <source>
        <dbReference type="Proteomes" id="UP001596977"/>
    </source>
</evidence>
<evidence type="ECO:0000256" key="6">
    <source>
        <dbReference type="ARBA" id="ARBA00022989"/>
    </source>
</evidence>
<name>A0ABW3H8Y1_9SPHN</name>
<comment type="function">
    <text evidence="8">Major component of the acid-resistance (AR) system allowing enteric pathogens to survive the acidic environment in the stomach. Exchanges extracellular arginine for its intracellular decarboxylation product agmatine (Agm) thereby expelling intracellular protons. Probably undergoes several conformational states in order to translocate the substrate across the membrane; keeps the substrate accessible to only 1 side of the membrane at a time by opening and closing 3 membrane-internal gates.</text>
</comment>
<feature type="transmembrane region" description="Helical" evidence="9">
    <location>
        <begin position="123"/>
        <end position="147"/>
    </location>
</feature>
<evidence type="ECO:0000256" key="5">
    <source>
        <dbReference type="ARBA" id="ARBA00022692"/>
    </source>
</evidence>
<reference evidence="11" key="1">
    <citation type="journal article" date="2019" name="Int. J. Syst. Evol. Microbiol.">
        <title>The Global Catalogue of Microorganisms (GCM) 10K type strain sequencing project: providing services to taxonomists for standard genome sequencing and annotation.</title>
        <authorList>
            <consortium name="The Broad Institute Genomics Platform"/>
            <consortium name="The Broad Institute Genome Sequencing Center for Infectious Disease"/>
            <person name="Wu L."/>
            <person name="Ma J."/>
        </authorList>
    </citation>
    <scope>NUCLEOTIDE SEQUENCE [LARGE SCALE GENOMIC DNA]</scope>
    <source>
        <strain evidence="11">CCUG 62982</strain>
    </source>
</reference>
<comment type="similarity">
    <text evidence="2">Belongs to the amino acid-polyamine-organocation (APC) superfamily. Basic amino acid/polyamine antiporter (APA) (TC 2.A.3.2) family.</text>
</comment>
<feature type="transmembrane region" description="Helical" evidence="9">
    <location>
        <begin position="352"/>
        <end position="375"/>
    </location>
</feature>
<sequence length="431" mass="43903">MSDKRELGFWTCLALVVGNLIGSGVYLLPANLAPLGPNALLGWIVTIAGAMCLAFVFARLSARLPLAGGPYAFVNAAFGPVAGFAVAWSYWVMLWSGNAAVAVAAVSALSLAFPALQAPLPAAATALAISWSLILVNIRGVGLAGMVQLVTSVLKLIPLAGVVLLGAWILLRDGTAAVQPMAAVPVSAGGIAAAAALVFWGFLGLESATVPADKVEDAGHVVPRTTLLGTMATGVIYLAIAAAVGLLMPWQVTGASPAPLAEFLGRELGSGTAQVIALFAAISAIGTLNGFTLVTGEMPWAMAKGGVFPAWFAGETAQGTPARAHLLSGALATCVLLLNYTGGSATQLFADVATISLAAGMVAYFASALAAIRLLPGDRTLTLLSLVSVVFVLWMIWGLGTRACLWGIGLIALGLPVYFWVRHGTSTADPA</sequence>
<keyword evidence="4" id="KW-1003">Cell membrane</keyword>
<comment type="subcellular location">
    <subcellularLocation>
        <location evidence="1">Cell membrane</location>
        <topology evidence="1">Multi-pass membrane protein</topology>
    </subcellularLocation>
</comment>
<feature type="transmembrane region" description="Helical" evidence="9">
    <location>
        <begin position="40"/>
        <end position="60"/>
    </location>
</feature>
<evidence type="ECO:0000256" key="8">
    <source>
        <dbReference type="ARBA" id="ARBA00045636"/>
    </source>
</evidence>
<dbReference type="PANTHER" id="PTHR42770:SF18">
    <property type="entry name" value="ARGININE_AGMATINE ANTIPORTER"/>
    <property type="match status" value="1"/>
</dbReference>
<evidence type="ECO:0000256" key="4">
    <source>
        <dbReference type="ARBA" id="ARBA00022475"/>
    </source>
</evidence>
<evidence type="ECO:0000256" key="3">
    <source>
        <dbReference type="ARBA" id="ARBA00021069"/>
    </source>
</evidence>
<gene>
    <name evidence="10" type="ORF">ACFQ1E_12955</name>
</gene>
<dbReference type="PIRSF" id="PIRSF006060">
    <property type="entry name" value="AA_transporter"/>
    <property type="match status" value="1"/>
</dbReference>
<keyword evidence="5 9" id="KW-0812">Transmembrane</keyword>
<dbReference type="InterPro" id="IPR002293">
    <property type="entry name" value="AA/rel_permease1"/>
</dbReference>
<keyword evidence="7 9" id="KW-0472">Membrane</keyword>
<dbReference type="Proteomes" id="UP001596977">
    <property type="component" value="Unassembled WGS sequence"/>
</dbReference>
<evidence type="ECO:0000256" key="9">
    <source>
        <dbReference type="SAM" id="Phobius"/>
    </source>
</evidence>
<feature type="transmembrane region" description="Helical" evidence="9">
    <location>
        <begin position="72"/>
        <end position="91"/>
    </location>
</feature>
<organism evidence="10 11">
    <name type="scientific">Sphingomonas canadensis</name>
    <dbReference type="NCBI Taxonomy" id="1219257"/>
    <lineage>
        <taxon>Bacteria</taxon>
        <taxon>Pseudomonadati</taxon>
        <taxon>Pseudomonadota</taxon>
        <taxon>Alphaproteobacteria</taxon>
        <taxon>Sphingomonadales</taxon>
        <taxon>Sphingomonadaceae</taxon>
        <taxon>Sphingomonas</taxon>
    </lineage>
</organism>
<dbReference type="Gene3D" id="1.20.1740.10">
    <property type="entry name" value="Amino acid/polyamine transporter I"/>
    <property type="match status" value="1"/>
</dbReference>
<dbReference type="Pfam" id="PF13520">
    <property type="entry name" value="AA_permease_2"/>
    <property type="match status" value="1"/>
</dbReference>
<feature type="transmembrane region" description="Helical" evidence="9">
    <location>
        <begin position="322"/>
        <end position="340"/>
    </location>
</feature>
<evidence type="ECO:0000313" key="10">
    <source>
        <dbReference type="EMBL" id="MFD0947252.1"/>
    </source>
</evidence>